<gene>
    <name evidence="2" type="ORF">B2M20_06240</name>
</gene>
<evidence type="ECO:0000313" key="2">
    <source>
        <dbReference type="EMBL" id="OPH83516.1"/>
    </source>
</evidence>
<dbReference type="STRING" id="29421.B2M20_06240"/>
<accession>A0A1V4HZV9</accession>
<proteinExistence type="predicted"/>
<feature type="compositionally biased region" description="Basic residues" evidence="1">
    <location>
        <begin position="45"/>
        <end position="62"/>
    </location>
</feature>
<dbReference type="Proteomes" id="UP000189940">
    <property type="component" value="Unassembled WGS sequence"/>
</dbReference>
<dbReference type="RefSeq" id="WP_079446213.1">
    <property type="nucleotide sequence ID" value="NZ_JAVDPZ010000017.1"/>
</dbReference>
<dbReference type="EMBL" id="MWPQ01000026">
    <property type="protein sequence ID" value="OPH83516.1"/>
    <property type="molecule type" value="Genomic_DNA"/>
</dbReference>
<reference evidence="2 3" key="1">
    <citation type="submission" date="2017-02" db="EMBL/GenBank/DDBJ databases">
        <title>Genome sequence of the nitrite-oxidizing bacterium Nitrobacter vulgaris strain Ab1.</title>
        <authorList>
            <person name="Mellbye B.L."/>
            <person name="Davis E.W."/>
            <person name="Spieck E."/>
            <person name="Chang J.H."/>
            <person name="Bottomley P.J."/>
            <person name="Sayavedra-Soto L.A."/>
        </authorList>
    </citation>
    <scope>NUCLEOTIDE SEQUENCE [LARGE SCALE GENOMIC DNA]</scope>
    <source>
        <strain evidence="2 3">Ab1</strain>
    </source>
</reference>
<evidence type="ECO:0000313" key="3">
    <source>
        <dbReference type="Proteomes" id="UP000189940"/>
    </source>
</evidence>
<comment type="caution">
    <text evidence="2">The sequence shown here is derived from an EMBL/GenBank/DDBJ whole genome shotgun (WGS) entry which is preliminary data.</text>
</comment>
<organism evidence="2 3">
    <name type="scientific">Nitrobacter vulgaris</name>
    <dbReference type="NCBI Taxonomy" id="29421"/>
    <lineage>
        <taxon>Bacteria</taxon>
        <taxon>Pseudomonadati</taxon>
        <taxon>Pseudomonadota</taxon>
        <taxon>Alphaproteobacteria</taxon>
        <taxon>Hyphomicrobiales</taxon>
        <taxon>Nitrobacteraceae</taxon>
        <taxon>Nitrobacter</taxon>
    </lineage>
</organism>
<dbReference type="AlphaFoldDB" id="A0A1V4HZV9"/>
<sequence length="62" mass="7194">MDTLHSVLRSFGAETKSSRDHLTVFREFLAHLDRVQRKPPAARAPRAKSQTRRKPVKRNRKG</sequence>
<name>A0A1V4HZV9_NITVU</name>
<keyword evidence="3" id="KW-1185">Reference proteome</keyword>
<feature type="region of interest" description="Disordered" evidence="1">
    <location>
        <begin position="36"/>
        <end position="62"/>
    </location>
</feature>
<dbReference type="OrthoDB" id="8454785at2"/>
<evidence type="ECO:0000256" key="1">
    <source>
        <dbReference type="SAM" id="MobiDB-lite"/>
    </source>
</evidence>
<protein>
    <submittedName>
        <fullName evidence="2">Uncharacterized protein</fullName>
    </submittedName>
</protein>